<dbReference type="Gene3D" id="3.40.50.1100">
    <property type="match status" value="2"/>
</dbReference>
<evidence type="ECO:0000256" key="4">
    <source>
        <dbReference type="ARBA" id="ARBA00013028"/>
    </source>
</evidence>
<evidence type="ECO:0000256" key="3">
    <source>
        <dbReference type="ARBA" id="ARBA00005517"/>
    </source>
</evidence>
<dbReference type="InterPro" id="IPR001926">
    <property type="entry name" value="TrpB-like_PALP"/>
</dbReference>
<evidence type="ECO:0000313" key="15">
    <source>
        <dbReference type="EMBL" id="KFG91290.1"/>
    </source>
</evidence>
<evidence type="ECO:0000256" key="10">
    <source>
        <dbReference type="ARBA" id="ARBA00049144"/>
    </source>
</evidence>
<name>A0A086PD22_SPHHM</name>
<keyword evidence="8 12" id="KW-0663">Pyridoxal phosphate</keyword>
<evidence type="ECO:0000256" key="9">
    <source>
        <dbReference type="ARBA" id="ARBA00023239"/>
    </source>
</evidence>
<dbReference type="eggNOG" id="COG0498">
    <property type="taxonomic scope" value="Bacteria"/>
</dbReference>
<comment type="similarity">
    <text evidence="3">Belongs to the threonine synthase family.</text>
</comment>
<dbReference type="STRING" id="76947.GCA_002080435_02010"/>
<dbReference type="PROSITE" id="PS00165">
    <property type="entry name" value="DEHYDRATASE_SER_THR"/>
    <property type="match status" value="1"/>
</dbReference>
<feature type="modified residue" description="N6-(pyridoxal phosphate)lysine" evidence="12">
    <location>
        <position position="112"/>
    </location>
</feature>
<dbReference type="AlphaFoldDB" id="A0A086PD22"/>
<feature type="domain" description="Threonine synthase N-terminal" evidence="14">
    <location>
        <begin position="2"/>
        <end position="80"/>
    </location>
</feature>
<dbReference type="RefSeq" id="WP_037462835.1">
    <property type="nucleotide sequence ID" value="NZ_BCZD01000021.1"/>
</dbReference>
<dbReference type="InterPro" id="IPR004450">
    <property type="entry name" value="Thr_synthase-like"/>
</dbReference>
<keyword evidence="7" id="KW-0791">Threonine biosynthesis</keyword>
<keyword evidence="16" id="KW-1185">Reference proteome</keyword>
<accession>A0A086PD22</accession>
<dbReference type="InterPro" id="IPR029144">
    <property type="entry name" value="Thr_synth_N"/>
</dbReference>
<evidence type="ECO:0000259" key="14">
    <source>
        <dbReference type="Pfam" id="PF14821"/>
    </source>
</evidence>
<comment type="caution">
    <text evidence="15">The sequence shown here is derived from an EMBL/GenBank/DDBJ whole genome shotgun (WGS) entry which is preliminary data.</text>
</comment>
<evidence type="ECO:0000256" key="8">
    <source>
        <dbReference type="ARBA" id="ARBA00022898"/>
    </source>
</evidence>
<reference evidence="15" key="1">
    <citation type="submission" date="2014-08" db="EMBL/GenBank/DDBJ databases">
        <title>Draft genome sequences of Sphingobium herbicidovorans.</title>
        <authorList>
            <person name="Gan H.M."/>
            <person name="Gan H.Y."/>
            <person name="Savka M.A."/>
        </authorList>
    </citation>
    <scope>NUCLEOTIDE SEQUENCE [LARGE SCALE GENOMIC DNA]</scope>
    <source>
        <strain evidence="15">NBRC 16415</strain>
    </source>
</reference>
<dbReference type="Gene3D" id="3.90.1380.10">
    <property type="entry name" value="Threonine synthase, N-terminal domain"/>
    <property type="match status" value="1"/>
</dbReference>
<dbReference type="PATRIC" id="fig|1219045.3.peg.796"/>
<dbReference type="GO" id="GO:0009088">
    <property type="term" value="P:threonine biosynthetic process"/>
    <property type="evidence" value="ECO:0007669"/>
    <property type="project" value="UniProtKB-UniRule"/>
</dbReference>
<dbReference type="Proteomes" id="UP000024284">
    <property type="component" value="Unassembled WGS sequence"/>
</dbReference>
<dbReference type="InterPro" id="IPR000634">
    <property type="entry name" value="Ser/Thr_deHydtase_PyrdxlP-BS"/>
</dbReference>
<evidence type="ECO:0000256" key="7">
    <source>
        <dbReference type="ARBA" id="ARBA00022697"/>
    </source>
</evidence>
<dbReference type="Pfam" id="PF00291">
    <property type="entry name" value="PALP"/>
    <property type="match status" value="1"/>
</dbReference>
<dbReference type="PANTHER" id="PTHR42690:SF1">
    <property type="entry name" value="THREONINE SYNTHASE-LIKE 2"/>
    <property type="match status" value="1"/>
</dbReference>
<evidence type="ECO:0000256" key="6">
    <source>
        <dbReference type="ARBA" id="ARBA00022605"/>
    </source>
</evidence>
<dbReference type="OrthoDB" id="9763107at2"/>
<evidence type="ECO:0000256" key="2">
    <source>
        <dbReference type="ARBA" id="ARBA00004979"/>
    </source>
</evidence>
<dbReference type="CDD" id="cd01560">
    <property type="entry name" value="Thr-synth_2"/>
    <property type="match status" value="1"/>
</dbReference>
<dbReference type="EC" id="4.2.3.1" evidence="4 11"/>
<dbReference type="NCBIfam" id="TIGR00260">
    <property type="entry name" value="thrC"/>
    <property type="match status" value="1"/>
</dbReference>
<dbReference type="GO" id="GO:0004795">
    <property type="term" value="F:threonine synthase activity"/>
    <property type="evidence" value="ECO:0007669"/>
    <property type="project" value="UniProtKB-UniRule"/>
</dbReference>
<dbReference type="InterPro" id="IPR036052">
    <property type="entry name" value="TrpB-like_PALP_sf"/>
</dbReference>
<dbReference type="InterPro" id="IPR051166">
    <property type="entry name" value="Threonine_Synthase"/>
</dbReference>
<dbReference type="UniPathway" id="UPA00050">
    <property type="reaction ID" value="UER00065"/>
</dbReference>
<dbReference type="Pfam" id="PF14821">
    <property type="entry name" value="Thr_synth_N"/>
    <property type="match status" value="1"/>
</dbReference>
<evidence type="ECO:0000313" key="16">
    <source>
        <dbReference type="Proteomes" id="UP000024284"/>
    </source>
</evidence>
<sequence length="466" mass="50367">MQYVSTRGSAPTLGFEDVTLAGLASDGGLYIPESWPRLSDDQINALAGLSYVETAVRVMAPYVAGSLTEEELRELCTAAYGRFSHQAVTPLVQLDHRHWLLELFHGPTLAFKDVALQLLGQLFERFLSRRDDHLTIVGATSGDTGSAAIDAVAGREKIDIFMLHPEGRVSDVQRRQMTTVRAPNVHNIAIEGSFDDAQSLVKAMFNDAAFSKRFNLSAVNSINWARLMAQVVYYFYAAVRLGAPERPVAFSVPTGNFGDVFAGYVAAQMGLPVARLMVATNVNDILHRALSDGDYSQGQVVQTATPSMDIQISSNFERLLFDAGGRDGAALSAQMKGFETSRAMRLTNAQRAGAGKLLTSARVDGDAMNMAIRWAFDGSGQVIDPHTAVGLAAARELEVDASVPIVTLATAHPAKFREAVERATGIRPPLPARMGDLFAREEAYAKLPATFDAITAYVAERATPRA</sequence>
<comment type="catalytic activity">
    <reaction evidence="10">
        <text>O-phospho-L-homoserine + H2O = L-threonine + phosphate</text>
        <dbReference type="Rhea" id="RHEA:10840"/>
        <dbReference type="ChEBI" id="CHEBI:15377"/>
        <dbReference type="ChEBI" id="CHEBI:43474"/>
        <dbReference type="ChEBI" id="CHEBI:57590"/>
        <dbReference type="ChEBI" id="CHEBI:57926"/>
        <dbReference type="EC" id="4.2.3.1"/>
    </reaction>
</comment>
<dbReference type="SUPFAM" id="SSF53686">
    <property type="entry name" value="Tryptophan synthase beta subunit-like PLP-dependent enzymes"/>
    <property type="match status" value="1"/>
</dbReference>
<dbReference type="Pfam" id="PF24857">
    <property type="entry name" value="THR4_C"/>
    <property type="match status" value="1"/>
</dbReference>
<protein>
    <recommendedName>
        <fullName evidence="5 11">Threonine synthase</fullName>
        <ecNumber evidence="4 11">4.2.3.1</ecNumber>
    </recommendedName>
</protein>
<keyword evidence="9 15" id="KW-0456">Lyase</keyword>
<evidence type="ECO:0000256" key="1">
    <source>
        <dbReference type="ARBA" id="ARBA00001933"/>
    </source>
</evidence>
<comment type="pathway">
    <text evidence="2">Amino-acid biosynthesis; L-threonine biosynthesis; L-threonine from L-aspartate: step 5/5.</text>
</comment>
<evidence type="ECO:0000256" key="12">
    <source>
        <dbReference type="PIRSR" id="PIRSR604450-51"/>
    </source>
</evidence>
<feature type="domain" description="Tryptophan synthase beta chain-like PALP" evidence="13">
    <location>
        <begin position="86"/>
        <end position="326"/>
    </location>
</feature>
<proteinExistence type="inferred from homology"/>
<evidence type="ECO:0000256" key="11">
    <source>
        <dbReference type="NCBIfam" id="TIGR00260"/>
    </source>
</evidence>
<gene>
    <name evidence="15" type="ORF">BV98_000780</name>
</gene>
<dbReference type="EMBL" id="JFZA02000004">
    <property type="protein sequence ID" value="KFG91290.1"/>
    <property type="molecule type" value="Genomic_DNA"/>
</dbReference>
<organism evidence="15 16">
    <name type="scientific">Sphingobium herbicidovorans (strain ATCC 700291 / DSM 11019 / CCUG 56400 / KCTC 2939 / LMG 18315 / NBRC 16415 / MH)</name>
    <name type="common">Sphingomonas herbicidovorans</name>
    <dbReference type="NCBI Taxonomy" id="1219045"/>
    <lineage>
        <taxon>Bacteria</taxon>
        <taxon>Pseudomonadati</taxon>
        <taxon>Pseudomonadota</taxon>
        <taxon>Alphaproteobacteria</taxon>
        <taxon>Sphingomonadales</taxon>
        <taxon>Sphingomonadaceae</taxon>
        <taxon>Sphingobium</taxon>
    </lineage>
</organism>
<comment type="cofactor">
    <cofactor evidence="1 12">
        <name>pyridoxal 5'-phosphate</name>
        <dbReference type="ChEBI" id="CHEBI:597326"/>
    </cofactor>
</comment>
<evidence type="ECO:0000256" key="5">
    <source>
        <dbReference type="ARBA" id="ARBA00018679"/>
    </source>
</evidence>
<evidence type="ECO:0000259" key="13">
    <source>
        <dbReference type="Pfam" id="PF00291"/>
    </source>
</evidence>
<dbReference type="PANTHER" id="PTHR42690">
    <property type="entry name" value="THREONINE SYNTHASE FAMILY MEMBER"/>
    <property type="match status" value="1"/>
</dbReference>
<keyword evidence="6" id="KW-0028">Amino-acid biosynthesis</keyword>
<dbReference type="GO" id="GO:0030170">
    <property type="term" value="F:pyridoxal phosphate binding"/>
    <property type="evidence" value="ECO:0007669"/>
    <property type="project" value="InterPro"/>
</dbReference>
<dbReference type="InterPro" id="IPR037158">
    <property type="entry name" value="Thr_synth_N_sf"/>
</dbReference>